<evidence type="ECO:0000313" key="3">
    <source>
        <dbReference type="Proteomes" id="UP000050454"/>
    </source>
</evidence>
<dbReference type="InterPro" id="IPR022742">
    <property type="entry name" value="Hydrolase_4"/>
</dbReference>
<keyword evidence="3" id="KW-1185">Reference proteome</keyword>
<comment type="caution">
    <text evidence="2">The sequence shown here is derived from an EMBL/GenBank/DDBJ whole genome shotgun (WGS) entry which is preliminary data.</text>
</comment>
<dbReference type="PANTHER" id="PTHR43265:SF1">
    <property type="entry name" value="ESTERASE ESTD"/>
    <property type="match status" value="1"/>
</dbReference>
<dbReference type="RefSeq" id="WP_055148565.1">
    <property type="nucleotide sequence ID" value="NZ_JXSZ01000009.1"/>
</dbReference>
<sequence>MKKLFKTLITGFFINTSFAQQTDTIFVSSGDVNLHSVLMKANRPEKSPLAIIIAGSGPTDLNGNNPMMKNNSLRFLAEGLFEKGISTVRFDKRGVGKSKVADLKESELRFEDFVNDVNAIVHHYKNAGFDRIFILGHSEGSLIGMLSAAQTNTDDFVSLAGAGKAIDLILQEQLESKLPEQFAKEARTIMDSLKIDKTVEKMSFPLLSVFRPSVQLYMISWMTYDPAAELAKLKMPVLIVQGTTDIQVSVENAELLHKANPQSELRIIEGMNHIFKEVGEEQSANLATYSNPDLPLHPELIPVIAEFVLSQN</sequence>
<dbReference type="PANTHER" id="PTHR43265">
    <property type="entry name" value="ESTERASE ESTD"/>
    <property type="match status" value="1"/>
</dbReference>
<accession>A0A0P7BBT5</accession>
<dbReference type="Proteomes" id="UP000050454">
    <property type="component" value="Unassembled WGS sequence"/>
</dbReference>
<reference evidence="2 3" key="1">
    <citation type="submission" date="2015-07" db="EMBL/GenBank/DDBJ databases">
        <title>The draft genome sequence of Leadbetterella sp. JN14-9.</title>
        <authorList>
            <person name="Liu Y."/>
            <person name="Du J."/>
            <person name="Shao Z."/>
        </authorList>
    </citation>
    <scope>NUCLEOTIDE SEQUENCE [LARGE SCALE GENOMIC DNA]</scope>
    <source>
        <strain evidence="2 3">JN14-9</strain>
    </source>
</reference>
<name>A0A0P7BBT5_9BACT</name>
<gene>
    <name evidence="2" type="ORF">AFM12_12135</name>
</gene>
<dbReference type="AlphaFoldDB" id="A0A0P7BBT5"/>
<dbReference type="STRING" id="1605367.AFM12_12135"/>
<protein>
    <recommendedName>
        <fullName evidence="1">Serine aminopeptidase S33 domain-containing protein</fullName>
    </recommendedName>
</protein>
<dbReference type="InterPro" id="IPR029058">
    <property type="entry name" value="AB_hydrolase_fold"/>
</dbReference>
<dbReference type="GO" id="GO:0052689">
    <property type="term" value="F:carboxylic ester hydrolase activity"/>
    <property type="evidence" value="ECO:0007669"/>
    <property type="project" value="TreeGrafter"/>
</dbReference>
<dbReference type="PATRIC" id="fig|1605367.3.peg.3831"/>
<proteinExistence type="predicted"/>
<evidence type="ECO:0000259" key="1">
    <source>
        <dbReference type="Pfam" id="PF12146"/>
    </source>
</evidence>
<organism evidence="2 3">
    <name type="scientific">Jiulongibacter sediminis</name>
    <dbReference type="NCBI Taxonomy" id="1605367"/>
    <lineage>
        <taxon>Bacteria</taxon>
        <taxon>Pseudomonadati</taxon>
        <taxon>Bacteroidota</taxon>
        <taxon>Cytophagia</taxon>
        <taxon>Cytophagales</taxon>
        <taxon>Leadbetterellaceae</taxon>
        <taxon>Jiulongibacter</taxon>
    </lineage>
</organism>
<dbReference type="Gene3D" id="3.40.50.1820">
    <property type="entry name" value="alpha/beta hydrolase"/>
    <property type="match status" value="1"/>
</dbReference>
<dbReference type="InterPro" id="IPR053145">
    <property type="entry name" value="AB_hydrolase_Est10"/>
</dbReference>
<dbReference type="EMBL" id="LGTQ01000009">
    <property type="protein sequence ID" value="KPM47963.1"/>
    <property type="molecule type" value="Genomic_DNA"/>
</dbReference>
<evidence type="ECO:0000313" key="2">
    <source>
        <dbReference type="EMBL" id="KPM47963.1"/>
    </source>
</evidence>
<dbReference type="SUPFAM" id="SSF53474">
    <property type="entry name" value="alpha/beta-Hydrolases"/>
    <property type="match status" value="1"/>
</dbReference>
<feature type="domain" description="Serine aminopeptidase S33" evidence="1">
    <location>
        <begin position="76"/>
        <end position="273"/>
    </location>
</feature>
<dbReference type="Pfam" id="PF12146">
    <property type="entry name" value="Hydrolase_4"/>
    <property type="match status" value="1"/>
</dbReference>